<dbReference type="GO" id="GO:0016787">
    <property type="term" value="F:hydrolase activity"/>
    <property type="evidence" value="ECO:0007669"/>
    <property type="project" value="UniProtKB-KW"/>
</dbReference>
<protein>
    <submittedName>
        <fullName evidence="3">Alpha/beta fold hydrolase</fullName>
    </submittedName>
</protein>
<dbReference type="Proteomes" id="UP001601521">
    <property type="component" value="Unassembled WGS sequence"/>
</dbReference>
<comment type="caution">
    <text evidence="3">The sequence shown here is derived from an EMBL/GenBank/DDBJ whole genome shotgun (WGS) entry which is preliminary data.</text>
</comment>
<gene>
    <name evidence="3" type="ORF">ACFYTH_17675</name>
</gene>
<dbReference type="RefSeq" id="WP_387252070.1">
    <property type="nucleotide sequence ID" value="NZ_JBIALX010000006.1"/>
</dbReference>
<dbReference type="EMBL" id="JBIALX010000006">
    <property type="protein sequence ID" value="MFF0455197.1"/>
    <property type="molecule type" value="Genomic_DNA"/>
</dbReference>
<keyword evidence="1" id="KW-0472">Membrane</keyword>
<accession>A0ABW6NL62</accession>
<keyword evidence="4" id="KW-1185">Reference proteome</keyword>
<sequence length="381" mass="42081">MSMRDRHPSTVADYDDARRRARLAETRVGHRWRTLGRTRRVLLRAALVPIVVLVVFAQYWHYDVSPEQARLARTDPAVLPISGPAAASDRDTAVFDLVGLGSLDASDTARALPSLRQLGSVWAVRYDNTGIDTKVISDLIIRVTEAARIHKVVLVGHSMGGVIALEIAKHIHTHSTRTLSGVILDCTPVNLAAVRPESRDQGEDLLRWFGWFPGTRESRGLRLLAETYSRRDQFADYGSSPPGIRMASLRRTVTDVLRQKIFNTDAASNGLIEDQFKAIVASGALDDLHALAKPAAGKPRPAIVFIRPHNPYRDTVVDDEYTHRALIDTVGGVDGTLLVVLTRSTGHADPRQHPREYNTVIAQQIVPFIGLVHTEQTMGMP</sequence>
<evidence type="ECO:0000313" key="3">
    <source>
        <dbReference type="EMBL" id="MFF0455197.1"/>
    </source>
</evidence>
<feature type="transmembrane region" description="Helical" evidence="1">
    <location>
        <begin position="41"/>
        <end position="60"/>
    </location>
</feature>
<dbReference type="Gene3D" id="3.40.50.1820">
    <property type="entry name" value="alpha/beta hydrolase"/>
    <property type="match status" value="1"/>
</dbReference>
<dbReference type="SUPFAM" id="SSF53474">
    <property type="entry name" value="alpha/beta-Hydrolases"/>
    <property type="match status" value="1"/>
</dbReference>
<evidence type="ECO:0000259" key="2">
    <source>
        <dbReference type="Pfam" id="PF12697"/>
    </source>
</evidence>
<reference evidence="3 4" key="1">
    <citation type="submission" date="2024-10" db="EMBL/GenBank/DDBJ databases">
        <title>The Natural Products Discovery Center: Release of the First 8490 Sequenced Strains for Exploring Actinobacteria Biosynthetic Diversity.</title>
        <authorList>
            <person name="Kalkreuter E."/>
            <person name="Kautsar S.A."/>
            <person name="Yang D."/>
            <person name="Bader C.D."/>
            <person name="Teijaro C.N."/>
            <person name="Fluegel L."/>
            <person name="Davis C.M."/>
            <person name="Simpson J.R."/>
            <person name="Lauterbach L."/>
            <person name="Steele A.D."/>
            <person name="Gui C."/>
            <person name="Meng S."/>
            <person name="Li G."/>
            <person name="Viehrig K."/>
            <person name="Ye F."/>
            <person name="Su P."/>
            <person name="Kiefer A.F."/>
            <person name="Nichols A."/>
            <person name="Cepeda A.J."/>
            <person name="Yan W."/>
            <person name="Fan B."/>
            <person name="Jiang Y."/>
            <person name="Adhikari A."/>
            <person name="Zheng C.-J."/>
            <person name="Schuster L."/>
            <person name="Cowan T.M."/>
            <person name="Smanski M.J."/>
            <person name="Chevrette M.G."/>
            <person name="De Carvalho L.P.S."/>
            <person name="Shen B."/>
        </authorList>
    </citation>
    <scope>NUCLEOTIDE SEQUENCE [LARGE SCALE GENOMIC DNA]</scope>
    <source>
        <strain evidence="3 4">NPDC004550</strain>
    </source>
</reference>
<dbReference type="Pfam" id="PF12697">
    <property type="entry name" value="Abhydrolase_6"/>
    <property type="match status" value="1"/>
</dbReference>
<evidence type="ECO:0000256" key="1">
    <source>
        <dbReference type="SAM" id="Phobius"/>
    </source>
</evidence>
<dbReference type="InterPro" id="IPR000073">
    <property type="entry name" value="AB_hydrolase_1"/>
</dbReference>
<keyword evidence="1" id="KW-0812">Transmembrane</keyword>
<dbReference type="InterPro" id="IPR029058">
    <property type="entry name" value="AB_hydrolase_fold"/>
</dbReference>
<keyword evidence="3" id="KW-0378">Hydrolase</keyword>
<name>A0ABW6NL62_9NOCA</name>
<organism evidence="3 4">
    <name type="scientific">Nocardia africana</name>
    <dbReference type="NCBI Taxonomy" id="134964"/>
    <lineage>
        <taxon>Bacteria</taxon>
        <taxon>Bacillati</taxon>
        <taxon>Actinomycetota</taxon>
        <taxon>Actinomycetes</taxon>
        <taxon>Mycobacteriales</taxon>
        <taxon>Nocardiaceae</taxon>
        <taxon>Nocardia</taxon>
    </lineage>
</organism>
<keyword evidence="1" id="KW-1133">Transmembrane helix</keyword>
<evidence type="ECO:0000313" key="4">
    <source>
        <dbReference type="Proteomes" id="UP001601521"/>
    </source>
</evidence>
<proteinExistence type="predicted"/>
<feature type="domain" description="AB hydrolase-1" evidence="2">
    <location>
        <begin position="87"/>
        <end position="357"/>
    </location>
</feature>